<protein>
    <submittedName>
        <fullName evidence="2">Putative secreted protein</fullName>
    </submittedName>
</protein>
<sequence precursor="true">MRTLSLLAAASLALSLLAACAPTAQAPAPAAQSADASCAARGGSMQPVGRMQRPTCVVPYADAGKTCSDKADCQGACIAEGNLEAQGATTGQCQKTNVQFGCYAKVVNGKTTGAICVD</sequence>
<feature type="chain" id="PRO_5002753389" evidence="1">
    <location>
        <begin position="27"/>
        <end position="118"/>
    </location>
</feature>
<accession>B0T602</accession>
<name>B0T602_CAUSK</name>
<organism evidence="2">
    <name type="scientific">Caulobacter sp. (strain K31)</name>
    <dbReference type="NCBI Taxonomy" id="366602"/>
    <lineage>
        <taxon>Bacteria</taxon>
        <taxon>Pseudomonadati</taxon>
        <taxon>Pseudomonadota</taxon>
        <taxon>Alphaproteobacteria</taxon>
        <taxon>Caulobacterales</taxon>
        <taxon>Caulobacteraceae</taxon>
        <taxon>Caulobacter</taxon>
    </lineage>
</organism>
<evidence type="ECO:0000313" key="2">
    <source>
        <dbReference type="EMBL" id="ABZ72583.1"/>
    </source>
</evidence>
<reference evidence="2" key="1">
    <citation type="submission" date="2008-01" db="EMBL/GenBank/DDBJ databases">
        <title>Complete sequence of chromosome of Caulobacter sp. K31.</title>
        <authorList>
            <consortium name="US DOE Joint Genome Institute"/>
            <person name="Copeland A."/>
            <person name="Lucas S."/>
            <person name="Lapidus A."/>
            <person name="Barry K."/>
            <person name="Glavina del Rio T."/>
            <person name="Dalin E."/>
            <person name="Tice H."/>
            <person name="Pitluck S."/>
            <person name="Bruce D."/>
            <person name="Goodwin L."/>
            <person name="Thompson L.S."/>
            <person name="Brettin T."/>
            <person name="Detter J.C."/>
            <person name="Han C."/>
            <person name="Schmutz J."/>
            <person name="Larimer F."/>
            <person name="Land M."/>
            <person name="Hauser L."/>
            <person name="Kyrpides N."/>
            <person name="Kim E."/>
            <person name="Stephens C."/>
            <person name="Richardson P."/>
        </authorList>
    </citation>
    <scope>NUCLEOTIDE SEQUENCE [LARGE SCALE GENOMIC DNA]</scope>
    <source>
        <strain evidence="2">K31</strain>
    </source>
</reference>
<dbReference type="PROSITE" id="PS51257">
    <property type="entry name" value="PROKAR_LIPOPROTEIN"/>
    <property type="match status" value="1"/>
</dbReference>
<dbReference type="OrthoDB" id="8592692at2"/>
<dbReference type="AlphaFoldDB" id="B0T602"/>
<dbReference type="eggNOG" id="ENOG5032ZRV">
    <property type="taxonomic scope" value="Bacteria"/>
</dbReference>
<dbReference type="KEGG" id="cak:Caul_3456"/>
<dbReference type="EMBL" id="CP000927">
    <property type="protein sequence ID" value="ABZ72583.1"/>
    <property type="molecule type" value="Genomic_DNA"/>
</dbReference>
<proteinExistence type="predicted"/>
<dbReference type="HOGENOM" id="CLU_144606_0_0_5"/>
<keyword evidence="1" id="KW-0732">Signal</keyword>
<feature type="signal peptide" evidence="1">
    <location>
        <begin position="1"/>
        <end position="26"/>
    </location>
</feature>
<gene>
    <name evidence="2" type="ordered locus">Caul_3456</name>
</gene>
<evidence type="ECO:0000256" key="1">
    <source>
        <dbReference type="SAM" id="SignalP"/>
    </source>
</evidence>